<dbReference type="EMBL" id="PVZC01000004">
    <property type="protein sequence ID" value="PRX98428.1"/>
    <property type="molecule type" value="Genomic_DNA"/>
</dbReference>
<dbReference type="Gene3D" id="1.10.260.40">
    <property type="entry name" value="lambda repressor-like DNA-binding domains"/>
    <property type="match status" value="1"/>
</dbReference>
<evidence type="ECO:0000313" key="3">
    <source>
        <dbReference type="Proteomes" id="UP000237846"/>
    </source>
</evidence>
<evidence type="ECO:0000313" key="2">
    <source>
        <dbReference type="EMBL" id="PRX98428.1"/>
    </source>
</evidence>
<dbReference type="PROSITE" id="PS50943">
    <property type="entry name" value="HTH_CROC1"/>
    <property type="match status" value="1"/>
</dbReference>
<dbReference type="Pfam" id="PF13560">
    <property type="entry name" value="HTH_31"/>
    <property type="match status" value="1"/>
</dbReference>
<dbReference type="SMART" id="SM00530">
    <property type="entry name" value="HTH_XRE"/>
    <property type="match status" value="1"/>
</dbReference>
<name>A0A2T0Q3P5_9ACTN</name>
<dbReference type="SUPFAM" id="SSF47413">
    <property type="entry name" value="lambda repressor-like DNA-binding domains"/>
    <property type="match status" value="1"/>
</dbReference>
<organism evidence="2 3">
    <name type="scientific">Allonocardiopsis opalescens</name>
    <dbReference type="NCBI Taxonomy" id="1144618"/>
    <lineage>
        <taxon>Bacteria</taxon>
        <taxon>Bacillati</taxon>
        <taxon>Actinomycetota</taxon>
        <taxon>Actinomycetes</taxon>
        <taxon>Streptosporangiales</taxon>
        <taxon>Allonocardiopsis</taxon>
    </lineage>
</organism>
<dbReference type="Proteomes" id="UP000237846">
    <property type="component" value="Unassembled WGS sequence"/>
</dbReference>
<reference evidence="2 3" key="1">
    <citation type="submission" date="2018-03" db="EMBL/GenBank/DDBJ databases">
        <title>Genomic Encyclopedia of Archaeal and Bacterial Type Strains, Phase II (KMG-II): from individual species to whole genera.</title>
        <authorList>
            <person name="Goeker M."/>
        </authorList>
    </citation>
    <scope>NUCLEOTIDE SEQUENCE [LARGE SCALE GENOMIC DNA]</scope>
    <source>
        <strain evidence="2 3">DSM 45601</strain>
    </source>
</reference>
<dbReference type="GO" id="GO:0003677">
    <property type="term" value="F:DNA binding"/>
    <property type="evidence" value="ECO:0007669"/>
    <property type="project" value="InterPro"/>
</dbReference>
<feature type="domain" description="HTH cro/C1-type" evidence="1">
    <location>
        <begin position="24"/>
        <end position="80"/>
    </location>
</feature>
<dbReference type="InterPro" id="IPR010982">
    <property type="entry name" value="Lambda_DNA-bd_dom_sf"/>
</dbReference>
<protein>
    <submittedName>
        <fullName evidence="2">Helix-turn-helix protein</fullName>
    </submittedName>
</protein>
<gene>
    <name evidence="2" type="ORF">CLV72_1044</name>
</gene>
<keyword evidence="3" id="KW-1185">Reference proteome</keyword>
<evidence type="ECO:0000259" key="1">
    <source>
        <dbReference type="PROSITE" id="PS50943"/>
    </source>
</evidence>
<proteinExistence type="predicted"/>
<comment type="caution">
    <text evidence="2">The sequence shown here is derived from an EMBL/GenBank/DDBJ whole genome shotgun (WGS) entry which is preliminary data.</text>
</comment>
<dbReference type="InterPro" id="IPR001387">
    <property type="entry name" value="Cro/C1-type_HTH"/>
</dbReference>
<dbReference type="AlphaFoldDB" id="A0A2T0Q3P5"/>
<accession>A0A2T0Q3P5</accession>
<dbReference type="CDD" id="cd00093">
    <property type="entry name" value="HTH_XRE"/>
    <property type="match status" value="1"/>
</dbReference>
<sequence>MRGLIMAGTSAHDDGPDLTLGQRLKLLRTRRGMTREVLGGLVGKSGSWVKAVEVGRLQPPRLPMLVRLAEALRVRDLAELTGDQSMPTHMFSGPGHAALPEVRAALNAYPLAPSARRPGCGICVPVSHARGPPAIPRRTTGPCLAACYPA</sequence>